<accession>A0A8J5R8N6</accession>
<name>A0A8J5R8N6_9HYME</name>
<gene>
    <name evidence="2" type="ORF">G9C98_001338</name>
</gene>
<protein>
    <submittedName>
        <fullName evidence="2">Uncharacterized protein</fullName>
    </submittedName>
</protein>
<sequence length="69" mass="7826">IRHTTPQITKRRATNPVIGADLCVNETERSLTVTQDPAFVFLRQRSKHPAKRYYTQRMPPAGQYPASSA</sequence>
<dbReference type="EMBL" id="JAAOIC020000068">
    <property type="protein sequence ID" value="KAG8034254.1"/>
    <property type="molecule type" value="Genomic_DNA"/>
</dbReference>
<reference evidence="2" key="1">
    <citation type="submission" date="2020-03" db="EMBL/GenBank/DDBJ databases">
        <authorList>
            <person name="Chebbi M.A."/>
            <person name="Drezen J.M."/>
        </authorList>
    </citation>
    <scope>NUCLEOTIDE SEQUENCE</scope>
    <source>
        <tissue evidence="2">Whole body</tissue>
    </source>
</reference>
<evidence type="ECO:0000256" key="1">
    <source>
        <dbReference type="SAM" id="MobiDB-lite"/>
    </source>
</evidence>
<proteinExistence type="predicted"/>
<dbReference type="AlphaFoldDB" id="A0A8J5R8N6"/>
<reference evidence="2" key="2">
    <citation type="submission" date="2021-04" db="EMBL/GenBank/DDBJ databases">
        <title>Genome-wide patterns of bracovirus chromosomal integration into multiple host tissues during parasitism.</title>
        <authorList>
            <person name="Chebbi M.A.C."/>
        </authorList>
    </citation>
    <scope>NUCLEOTIDE SEQUENCE</scope>
    <source>
        <tissue evidence="2">Whole body</tissue>
    </source>
</reference>
<feature type="non-terminal residue" evidence="2">
    <location>
        <position position="69"/>
    </location>
</feature>
<comment type="caution">
    <text evidence="2">The sequence shown here is derived from an EMBL/GenBank/DDBJ whole genome shotgun (WGS) entry which is preliminary data.</text>
</comment>
<evidence type="ECO:0000313" key="3">
    <source>
        <dbReference type="Proteomes" id="UP000729913"/>
    </source>
</evidence>
<dbReference type="Proteomes" id="UP000729913">
    <property type="component" value="Unassembled WGS sequence"/>
</dbReference>
<evidence type="ECO:0000313" key="2">
    <source>
        <dbReference type="EMBL" id="KAG8034254.1"/>
    </source>
</evidence>
<keyword evidence="3" id="KW-1185">Reference proteome</keyword>
<organism evidence="2 3">
    <name type="scientific">Cotesia typhae</name>
    <dbReference type="NCBI Taxonomy" id="2053667"/>
    <lineage>
        <taxon>Eukaryota</taxon>
        <taxon>Metazoa</taxon>
        <taxon>Ecdysozoa</taxon>
        <taxon>Arthropoda</taxon>
        <taxon>Hexapoda</taxon>
        <taxon>Insecta</taxon>
        <taxon>Pterygota</taxon>
        <taxon>Neoptera</taxon>
        <taxon>Endopterygota</taxon>
        <taxon>Hymenoptera</taxon>
        <taxon>Apocrita</taxon>
        <taxon>Ichneumonoidea</taxon>
        <taxon>Braconidae</taxon>
        <taxon>Microgastrinae</taxon>
        <taxon>Cotesia</taxon>
    </lineage>
</organism>
<feature type="region of interest" description="Disordered" evidence="1">
    <location>
        <begin position="49"/>
        <end position="69"/>
    </location>
</feature>